<gene>
    <name evidence="2" type="ORF">GXP70_01755</name>
</gene>
<proteinExistence type="predicted"/>
<reference evidence="2 3" key="1">
    <citation type="submission" date="2020-01" db="EMBL/GenBank/DDBJ databases">
        <title>Paenibacillus sp. nov., isolated from tomato rhizosphere.</title>
        <authorList>
            <person name="Weon H.-Y."/>
            <person name="Lee S.A."/>
        </authorList>
    </citation>
    <scope>NUCLEOTIDE SEQUENCE [LARGE SCALE GENOMIC DNA]</scope>
    <source>
        <strain evidence="2 3">12200R-189</strain>
    </source>
</reference>
<dbReference type="Gene3D" id="3.10.450.390">
    <property type="entry name" value="Protein of unknown function DUF3889"/>
    <property type="match status" value="2"/>
</dbReference>
<sequence>MRRMIAFVFLLLLLAVSFPASVHSSAPAKYHPDDGYHQYIRWIGAAREAARQRYPNASMVDLLYVGCKSEWPSPKQFVYKFWMREAGREFGVYVTVDTADSPKRAHASLVERADALIPAYGRWGRYAADATKGRYPDAEIRGYKPFGCSCLSKQASRQAFRFWIVRGGRNEVLLVSVDYDVRTGKPLSVAFEPFRGF</sequence>
<name>A0A6C0FXA0_9BACL</name>
<dbReference type="Pfam" id="PF13028">
    <property type="entry name" value="DUF3889"/>
    <property type="match status" value="2"/>
</dbReference>
<dbReference type="EMBL" id="CP048209">
    <property type="protein sequence ID" value="QHT58830.1"/>
    <property type="molecule type" value="Genomic_DNA"/>
</dbReference>
<dbReference type="AlphaFoldDB" id="A0A6C0FXA0"/>
<protein>
    <submittedName>
        <fullName evidence="2">DUF3889 domain-containing protein</fullName>
    </submittedName>
</protein>
<feature type="chain" id="PRO_5039378141" evidence="1">
    <location>
        <begin position="23"/>
        <end position="197"/>
    </location>
</feature>
<accession>A0A6C0FXA0</accession>
<evidence type="ECO:0000256" key="1">
    <source>
        <dbReference type="SAM" id="SignalP"/>
    </source>
</evidence>
<dbReference type="KEGG" id="plyc:GXP70_01755"/>
<evidence type="ECO:0000313" key="2">
    <source>
        <dbReference type="EMBL" id="QHT58830.1"/>
    </source>
</evidence>
<dbReference type="InterPro" id="IPR024987">
    <property type="entry name" value="DUF3889"/>
</dbReference>
<organism evidence="2 3">
    <name type="scientific">Paenibacillus lycopersici</name>
    <dbReference type="NCBI Taxonomy" id="2704462"/>
    <lineage>
        <taxon>Bacteria</taxon>
        <taxon>Bacillati</taxon>
        <taxon>Bacillota</taxon>
        <taxon>Bacilli</taxon>
        <taxon>Bacillales</taxon>
        <taxon>Paenibacillaceae</taxon>
        <taxon>Paenibacillus</taxon>
    </lineage>
</organism>
<keyword evidence="1" id="KW-0732">Signal</keyword>
<feature type="signal peptide" evidence="1">
    <location>
        <begin position="1"/>
        <end position="22"/>
    </location>
</feature>
<keyword evidence="3" id="KW-1185">Reference proteome</keyword>
<dbReference type="RefSeq" id="WP_162354900.1">
    <property type="nucleotide sequence ID" value="NZ_CP048209.1"/>
</dbReference>
<dbReference type="Proteomes" id="UP000476064">
    <property type="component" value="Chromosome"/>
</dbReference>
<evidence type="ECO:0000313" key="3">
    <source>
        <dbReference type="Proteomes" id="UP000476064"/>
    </source>
</evidence>